<evidence type="ECO:0000256" key="1">
    <source>
        <dbReference type="SAM" id="Coils"/>
    </source>
</evidence>
<protein>
    <submittedName>
        <fullName evidence="3">Uncharacterized protein</fullName>
    </submittedName>
</protein>
<accession>A0A7J0DQ93</accession>
<organism evidence="3 4">
    <name type="scientific">Actinidia rufa</name>
    <dbReference type="NCBI Taxonomy" id="165716"/>
    <lineage>
        <taxon>Eukaryota</taxon>
        <taxon>Viridiplantae</taxon>
        <taxon>Streptophyta</taxon>
        <taxon>Embryophyta</taxon>
        <taxon>Tracheophyta</taxon>
        <taxon>Spermatophyta</taxon>
        <taxon>Magnoliopsida</taxon>
        <taxon>eudicotyledons</taxon>
        <taxon>Gunneridae</taxon>
        <taxon>Pentapetalae</taxon>
        <taxon>asterids</taxon>
        <taxon>Ericales</taxon>
        <taxon>Actinidiaceae</taxon>
        <taxon>Actinidia</taxon>
    </lineage>
</organism>
<dbReference type="AlphaFoldDB" id="A0A7J0DQ93"/>
<feature type="region of interest" description="Disordered" evidence="2">
    <location>
        <begin position="168"/>
        <end position="201"/>
    </location>
</feature>
<evidence type="ECO:0000313" key="4">
    <source>
        <dbReference type="Proteomes" id="UP000585474"/>
    </source>
</evidence>
<evidence type="ECO:0000313" key="3">
    <source>
        <dbReference type="EMBL" id="GFS40109.1"/>
    </source>
</evidence>
<comment type="caution">
    <text evidence="3">The sequence shown here is derived from an EMBL/GenBank/DDBJ whole genome shotgun (WGS) entry which is preliminary data.</text>
</comment>
<gene>
    <name evidence="3" type="ORF">Acr_00g0066810</name>
</gene>
<evidence type="ECO:0000256" key="2">
    <source>
        <dbReference type="SAM" id="MobiDB-lite"/>
    </source>
</evidence>
<feature type="coiled-coil region" evidence="1">
    <location>
        <begin position="87"/>
        <end position="121"/>
    </location>
</feature>
<proteinExistence type="predicted"/>
<keyword evidence="4" id="KW-1185">Reference proteome</keyword>
<sequence>MSKRISLKKLTQKVEEVKGVSSASKSTLAVKGVVIVEKRLREEASNVSLNEATFSYRLCRVRRDGYCLTQNRTIKLEGLLVEIVKKEKKASKELKVKSNALAKLEEEVAELKKNKALAKKKAVEEYKTSEDFNKAIENASSKYFGEGFDFCKRQFTCHHPNLGINLDGMGPSITTCSRRKRRPRERRKEENNKGEENPLST</sequence>
<dbReference type="Proteomes" id="UP000585474">
    <property type="component" value="Unassembled WGS sequence"/>
</dbReference>
<dbReference type="EMBL" id="BJWL01000339">
    <property type="protein sequence ID" value="GFS40109.1"/>
    <property type="molecule type" value="Genomic_DNA"/>
</dbReference>
<feature type="compositionally biased region" description="Basic and acidic residues" evidence="2">
    <location>
        <begin position="186"/>
        <end position="201"/>
    </location>
</feature>
<keyword evidence="1" id="KW-0175">Coiled coil</keyword>
<name>A0A7J0DQ93_9ERIC</name>
<reference evidence="4" key="1">
    <citation type="submission" date="2019-07" db="EMBL/GenBank/DDBJ databases">
        <title>De Novo Assembly of kiwifruit Actinidia rufa.</title>
        <authorList>
            <person name="Sugita-Konishi S."/>
            <person name="Sato K."/>
            <person name="Mori E."/>
            <person name="Abe Y."/>
            <person name="Kisaki G."/>
            <person name="Hamano K."/>
            <person name="Suezawa K."/>
            <person name="Otani M."/>
            <person name="Fukuda T."/>
            <person name="Manabe T."/>
            <person name="Gomi K."/>
            <person name="Tabuchi M."/>
            <person name="Akimitsu K."/>
            <person name="Kataoka I."/>
        </authorList>
    </citation>
    <scope>NUCLEOTIDE SEQUENCE [LARGE SCALE GENOMIC DNA]</scope>
    <source>
        <strain evidence="4">cv. Fuchu</strain>
    </source>
</reference>